<dbReference type="InterPro" id="IPR018289">
    <property type="entry name" value="MULE_transposase_dom"/>
</dbReference>
<evidence type="ECO:0000259" key="1">
    <source>
        <dbReference type="Pfam" id="PF10551"/>
    </source>
</evidence>
<dbReference type="PANTHER" id="PTHR31973:SF187">
    <property type="entry name" value="MUTATOR TRANSPOSASE MUDRA PROTEIN"/>
    <property type="match status" value="1"/>
</dbReference>
<dbReference type="Proteomes" id="UP001281410">
    <property type="component" value="Unassembled WGS sequence"/>
</dbReference>
<protein>
    <recommendedName>
        <fullName evidence="1">MULE transposase domain-containing protein</fullName>
    </recommendedName>
</protein>
<dbReference type="AlphaFoldDB" id="A0AAD9ZNX7"/>
<sequence>MLKSDHVDCYGQLKKYGNILLQMNPGYLAVVRIDTLSFIPKCQRFFLSFNAQLTGFIRGYKPFIGLDSCHMKGPLGGVLLSAIGLDSDSGIFPIAVCMVENECIDSWSWFRERLHEGLDVLDRTSTFMSDRQKGVLAAIKQQWPRADNRYCARHILANLTKECPGLKFGSYFGKPLIKQIDKTLWKLWRASKQ</sequence>
<comment type="caution">
    <text evidence="2">The sequence shown here is derived from an EMBL/GenBank/DDBJ whole genome shotgun (WGS) entry which is preliminary data.</text>
</comment>
<reference evidence="2" key="1">
    <citation type="journal article" date="2023" name="Plant J.">
        <title>Genome sequences and population genomics provide insights into the demographic history, inbreeding, and mutation load of two 'living fossil' tree species of Dipteronia.</title>
        <authorList>
            <person name="Feng Y."/>
            <person name="Comes H.P."/>
            <person name="Chen J."/>
            <person name="Zhu S."/>
            <person name="Lu R."/>
            <person name="Zhang X."/>
            <person name="Li P."/>
            <person name="Qiu J."/>
            <person name="Olsen K.M."/>
            <person name="Qiu Y."/>
        </authorList>
    </citation>
    <scope>NUCLEOTIDE SEQUENCE</scope>
    <source>
        <strain evidence="2">NBL</strain>
    </source>
</reference>
<evidence type="ECO:0000313" key="3">
    <source>
        <dbReference type="Proteomes" id="UP001281410"/>
    </source>
</evidence>
<dbReference type="EMBL" id="JANJYJ010000010">
    <property type="protein sequence ID" value="KAK3184950.1"/>
    <property type="molecule type" value="Genomic_DNA"/>
</dbReference>
<feature type="domain" description="MULE transposase" evidence="1">
    <location>
        <begin position="64"/>
        <end position="158"/>
    </location>
</feature>
<name>A0AAD9ZNX7_9ROSI</name>
<proteinExistence type="predicted"/>
<gene>
    <name evidence="2" type="ORF">Dsin_032236</name>
</gene>
<organism evidence="2 3">
    <name type="scientific">Dipteronia sinensis</name>
    <dbReference type="NCBI Taxonomy" id="43782"/>
    <lineage>
        <taxon>Eukaryota</taxon>
        <taxon>Viridiplantae</taxon>
        <taxon>Streptophyta</taxon>
        <taxon>Embryophyta</taxon>
        <taxon>Tracheophyta</taxon>
        <taxon>Spermatophyta</taxon>
        <taxon>Magnoliopsida</taxon>
        <taxon>eudicotyledons</taxon>
        <taxon>Gunneridae</taxon>
        <taxon>Pentapetalae</taxon>
        <taxon>rosids</taxon>
        <taxon>malvids</taxon>
        <taxon>Sapindales</taxon>
        <taxon>Sapindaceae</taxon>
        <taxon>Hippocastanoideae</taxon>
        <taxon>Acereae</taxon>
        <taxon>Dipteronia</taxon>
    </lineage>
</organism>
<dbReference type="Pfam" id="PF10551">
    <property type="entry name" value="MULE"/>
    <property type="match status" value="1"/>
</dbReference>
<accession>A0AAD9ZNX7</accession>
<evidence type="ECO:0000313" key="2">
    <source>
        <dbReference type="EMBL" id="KAK3184950.1"/>
    </source>
</evidence>
<dbReference type="PANTHER" id="PTHR31973">
    <property type="entry name" value="POLYPROTEIN, PUTATIVE-RELATED"/>
    <property type="match status" value="1"/>
</dbReference>
<keyword evidence="3" id="KW-1185">Reference proteome</keyword>